<evidence type="ECO:0000259" key="1">
    <source>
        <dbReference type="Pfam" id="PF00501"/>
    </source>
</evidence>
<dbReference type="Pfam" id="PF00501">
    <property type="entry name" value="AMP-binding"/>
    <property type="match status" value="1"/>
</dbReference>
<dbReference type="AlphaFoldDB" id="A0A6M8UGA7"/>
<dbReference type="PANTHER" id="PTHR43767">
    <property type="entry name" value="LONG-CHAIN-FATTY-ACID--COA LIGASE"/>
    <property type="match status" value="1"/>
</dbReference>
<accession>A0A6M8UGA7</accession>
<reference evidence="3 4" key="1">
    <citation type="submission" date="2020-06" db="EMBL/GenBank/DDBJ databases">
        <title>Genome sequence of Paramixta manurensis strain PD-1.</title>
        <authorList>
            <person name="Lee C.W."/>
            <person name="Kim J."/>
        </authorList>
    </citation>
    <scope>NUCLEOTIDE SEQUENCE [LARGE SCALE GENOMIC DNA]</scope>
    <source>
        <strain evidence="3 4">PD-1</strain>
    </source>
</reference>
<dbReference type="Proteomes" id="UP000505325">
    <property type="component" value="Chromosome"/>
</dbReference>
<feature type="domain" description="AMP-binding enzyme C-terminal" evidence="2">
    <location>
        <begin position="418"/>
        <end position="493"/>
    </location>
</feature>
<keyword evidence="4" id="KW-1185">Reference proteome</keyword>
<evidence type="ECO:0000313" key="3">
    <source>
        <dbReference type="EMBL" id="QKJ88654.1"/>
    </source>
</evidence>
<dbReference type="InterPro" id="IPR050237">
    <property type="entry name" value="ATP-dep_AMP-bd_enzyme"/>
</dbReference>
<gene>
    <name evidence="3" type="ORF">PMPD1_3740</name>
</gene>
<organism evidence="3 4">
    <name type="scientific">Paramixta manurensis</name>
    <dbReference type="NCBI Taxonomy" id="2740817"/>
    <lineage>
        <taxon>Bacteria</taxon>
        <taxon>Pseudomonadati</taxon>
        <taxon>Pseudomonadota</taxon>
        <taxon>Gammaproteobacteria</taxon>
        <taxon>Enterobacterales</taxon>
        <taxon>Erwiniaceae</taxon>
        <taxon>Paramixta</taxon>
    </lineage>
</organism>
<proteinExistence type="predicted"/>
<dbReference type="SUPFAM" id="SSF56801">
    <property type="entry name" value="Acetyl-CoA synthetase-like"/>
    <property type="match status" value="1"/>
</dbReference>
<dbReference type="InterPro" id="IPR045851">
    <property type="entry name" value="AMP-bd_C_sf"/>
</dbReference>
<dbReference type="InterPro" id="IPR042099">
    <property type="entry name" value="ANL_N_sf"/>
</dbReference>
<dbReference type="EMBL" id="CP054212">
    <property type="protein sequence ID" value="QKJ88654.1"/>
    <property type="molecule type" value="Genomic_DNA"/>
</dbReference>
<sequence length="515" mass="55021">MNSADFTAGADASWAALLWQAHRQYALQPAVRWPGGGWSWDEVMTHARGVAAWLHHLGVRKGDRVVIALENRPEVVCIERALALWGAVRVATGARLHPHEISYIAQDCNARVTIVENRLLPSLNVPGAIIAAEPCAEAAYSLPELFSTAPLPCPPTPKIVGSDLCSLMYTSGTTGRPKGAMNSHRAWHAMATQLRALLPSPGPGDVLLHAAPMSHFSGSVAAGYIAAGAALATLRQWQPAQLAADADAVGATCVPLVPTMLHDLLDALRHGAPAPQLRVLPYGGSPVSARLLTEAHARLGAVLQQFYGASEALIPLTSLSIAEHTINDARLTSAGQPHAGVEIMLLTPRDSGGEICVRGANVMLGYWNNPAATAAAIDAEGWYHTGDIGRFDAQGRLHIVGRQREMLISGGFNIYPAELERVIANLPGVAKVCVLGIPHPRWGEAVKAIIVPEPGYCLSEEEIINGCTAELARYKKPQQIEFVSELPLTGTGKVDKVRLLARENASHSELQEKER</sequence>
<dbReference type="InterPro" id="IPR000873">
    <property type="entry name" value="AMP-dep_synth/lig_dom"/>
</dbReference>
<dbReference type="InterPro" id="IPR025110">
    <property type="entry name" value="AMP-bd_C"/>
</dbReference>
<dbReference type="PANTHER" id="PTHR43767:SF7">
    <property type="entry name" value="MEDIUM_LONG-CHAIN-FATTY-ACID--COA LIGASE FADD8"/>
    <property type="match status" value="1"/>
</dbReference>
<evidence type="ECO:0000259" key="2">
    <source>
        <dbReference type="Pfam" id="PF13193"/>
    </source>
</evidence>
<dbReference type="Pfam" id="PF13193">
    <property type="entry name" value="AMP-binding_C"/>
    <property type="match status" value="1"/>
</dbReference>
<dbReference type="InterPro" id="IPR020845">
    <property type="entry name" value="AMP-binding_CS"/>
</dbReference>
<feature type="domain" description="AMP-dependent synthetase/ligase" evidence="1">
    <location>
        <begin position="21"/>
        <end position="367"/>
    </location>
</feature>
<dbReference type="PROSITE" id="PS00455">
    <property type="entry name" value="AMP_BINDING"/>
    <property type="match status" value="1"/>
</dbReference>
<dbReference type="KEGG" id="pmak:PMPD1_3740"/>
<protein>
    <submittedName>
        <fullName evidence="3">AMP-dependent synthetase and ligase</fullName>
    </submittedName>
</protein>
<dbReference type="Gene3D" id="3.40.50.12780">
    <property type="entry name" value="N-terminal domain of ligase-like"/>
    <property type="match status" value="1"/>
</dbReference>
<dbReference type="Gene3D" id="3.30.300.30">
    <property type="match status" value="1"/>
</dbReference>
<dbReference type="GO" id="GO:0016877">
    <property type="term" value="F:ligase activity, forming carbon-sulfur bonds"/>
    <property type="evidence" value="ECO:0007669"/>
    <property type="project" value="UniProtKB-ARBA"/>
</dbReference>
<evidence type="ECO:0000313" key="4">
    <source>
        <dbReference type="Proteomes" id="UP000505325"/>
    </source>
</evidence>
<keyword evidence="3" id="KW-0436">Ligase</keyword>
<name>A0A6M8UGA7_9GAMM</name>